<gene>
    <name evidence="1" type="ORF">FRUB_06042</name>
</gene>
<proteinExistence type="predicted"/>
<name>A0A225DQP6_9BACT</name>
<evidence type="ECO:0000313" key="2">
    <source>
        <dbReference type="Proteomes" id="UP000214646"/>
    </source>
</evidence>
<sequence>MRMTENVAEALSPEQATNLVKILDLQARWENLCASPEQRPDLRTDLRARQKAHDQFQDAWDHYSKKYRTKLFPETTQSVPDRLAVWCKLLRAVFRRATVGDPTHVMAKVYQMADRIADKNEAEPVPRGATEDLAAAVRELDEVIAWCAALPVKADAA</sequence>
<accession>A0A225DQP6</accession>
<dbReference type="AlphaFoldDB" id="A0A225DQP6"/>
<reference evidence="2" key="1">
    <citation type="submission" date="2017-06" db="EMBL/GenBank/DDBJ databases">
        <title>Genome analysis of Fimbriiglobus ruber SP5, the first member of the order Planctomycetales with confirmed chitinolytic capability.</title>
        <authorList>
            <person name="Ravin N.V."/>
            <person name="Rakitin A.L."/>
            <person name="Ivanova A.A."/>
            <person name="Beletsky A.V."/>
            <person name="Kulichevskaya I.S."/>
            <person name="Mardanov A.V."/>
            <person name="Dedysh S.N."/>
        </authorList>
    </citation>
    <scope>NUCLEOTIDE SEQUENCE [LARGE SCALE GENOMIC DNA]</scope>
    <source>
        <strain evidence="2">SP5</strain>
    </source>
</reference>
<protein>
    <submittedName>
        <fullName evidence="1">Uncharacterized protein</fullName>
    </submittedName>
</protein>
<comment type="caution">
    <text evidence="1">The sequence shown here is derived from an EMBL/GenBank/DDBJ whole genome shotgun (WGS) entry which is preliminary data.</text>
</comment>
<organism evidence="1 2">
    <name type="scientific">Fimbriiglobus ruber</name>
    <dbReference type="NCBI Taxonomy" id="1908690"/>
    <lineage>
        <taxon>Bacteria</taxon>
        <taxon>Pseudomonadati</taxon>
        <taxon>Planctomycetota</taxon>
        <taxon>Planctomycetia</taxon>
        <taxon>Gemmatales</taxon>
        <taxon>Gemmataceae</taxon>
        <taxon>Fimbriiglobus</taxon>
    </lineage>
</organism>
<keyword evidence="2" id="KW-1185">Reference proteome</keyword>
<evidence type="ECO:0000313" key="1">
    <source>
        <dbReference type="EMBL" id="OWK39479.1"/>
    </source>
</evidence>
<dbReference type="EMBL" id="NIDE01000010">
    <property type="protein sequence ID" value="OWK39479.1"/>
    <property type="molecule type" value="Genomic_DNA"/>
</dbReference>
<dbReference type="Proteomes" id="UP000214646">
    <property type="component" value="Unassembled WGS sequence"/>
</dbReference>